<gene>
    <name evidence="6" type="primary">APL4</name>
    <name evidence="6" type="ORF">CM83_14084</name>
</gene>
<keyword evidence="3" id="KW-0653">Protein transport</keyword>
<evidence type="ECO:0000256" key="1">
    <source>
        <dbReference type="ARBA" id="ARBA00004308"/>
    </source>
</evidence>
<keyword evidence="4" id="KW-0472">Membrane</keyword>
<protein>
    <submittedName>
        <fullName evidence="6">AP-1 complex subunit gamma-1</fullName>
    </submittedName>
</protein>
<dbReference type="SUPFAM" id="SSF48371">
    <property type="entry name" value="ARM repeat"/>
    <property type="match status" value="1"/>
</dbReference>
<dbReference type="Pfam" id="PF01602">
    <property type="entry name" value="Adaptin_N"/>
    <property type="match status" value="1"/>
</dbReference>
<evidence type="ECO:0000259" key="5">
    <source>
        <dbReference type="Pfam" id="PF01602"/>
    </source>
</evidence>
<dbReference type="InterPro" id="IPR016024">
    <property type="entry name" value="ARM-type_fold"/>
</dbReference>
<dbReference type="AlphaFoldDB" id="A0A0A9WDW1"/>
<name>A0A0A9WDW1_LYGHE</name>
<dbReference type="GO" id="GO:0016192">
    <property type="term" value="P:vesicle-mediated transport"/>
    <property type="evidence" value="ECO:0007669"/>
    <property type="project" value="InterPro"/>
</dbReference>
<sequence length="105" mass="12284">MSRFLSSVKDNNLRFVALELFNQYATLYNDTVQEHQTVILSCLKDTDLYIRRRALRLTVRLINADNVRLLVPDLIAYLHVCVDELREEVTRQICDVIETQSPSEE</sequence>
<accession>A0A0A9WDW1</accession>
<evidence type="ECO:0000256" key="3">
    <source>
        <dbReference type="ARBA" id="ARBA00022927"/>
    </source>
</evidence>
<evidence type="ECO:0000256" key="2">
    <source>
        <dbReference type="ARBA" id="ARBA00022448"/>
    </source>
</evidence>
<dbReference type="InterPro" id="IPR002553">
    <property type="entry name" value="Clathrin/coatomer_adapt-like_N"/>
</dbReference>
<keyword evidence="2" id="KW-0813">Transport</keyword>
<dbReference type="InterPro" id="IPR050840">
    <property type="entry name" value="Adaptor_Complx_Large_Subunit"/>
</dbReference>
<dbReference type="PANTHER" id="PTHR22780">
    <property type="entry name" value="ADAPTIN, ALPHA/GAMMA/EPSILON"/>
    <property type="match status" value="1"/>
</dbReference>
<dbReference type="EMBL" id="GBHO01038906">
    <property type="protein sequence ID" value="JAG04698.1"/>
    <property type="molecule type" value="Transcribed_RNA"/>
</dbReference>
<organism evidence="6">
    <name type="scientific">Lygus hesperus</name>
    <name type="common">Western plant bug</name>
    <dbReference type="NCBI Taxonomy" id="30085"/>
    <lineage>
        <taxon>Eukaryota</taxon>
        <taxon>Metazoa</taxon>
        <taxon>Ecdysozoa</taxon>
        <taxon>Arthropoda</taxon>
        <taxon>Hexapoda</taxon>
        <taxon>Insecta</taxon>
        <taxon>Pterygota</taxon>
        <taxon>Neoptera</taxon>
        <taxon>Paraneoptera</taxon>
        <taxon>Hemiptera</taxon>
        <taxon>Heteroptera</taxon>
        <taxon>Panheteroptera</taxon>
        <taxon>Cimicomorpha</taxon>
        <taxon>Miridae</taxon>
        <taxon>Mirini</taxon>
        <taxon>Lygus</taxon>
    </lineage>
</organism>
<reference evidence="6" key="1">
    <citation type="journal article" date="2014" name="PLoS ONE">
        <title>Transcriptome-Based Identification of ABC Transporters in the Western Tarnished Plant Bug Lygus hesperus.</title>
        <authorList>
            <person name="Hull J.J."/>
            <person name="Chaney K."/>
            <person name="Geib S.M."/>
            <person name="Fabrick J.A."/>
            <person name="Brent C.S."/>
            <person name="Walsh D."/>
            <person name="Lavine L.C."/>
        </authorList>
    </citation>
    <scope>NUCLEOTIDE SEQUENCE</scope>
</reference>
<evidence type="ECO:0000313" key="6">
    <source>
        <dbReference type="EMBL" id="JAG04698.1"/>
    </source>
</evidence>
<evidence type="ECO:0000256" key="4">
    <source>
        <dbReference type="ARBA" id="ARBA00023136"/>
    </source>
</evidence>
<dbReference type="GO" id="GO:0030117">
    <property type="term" value="C:membrane coat"/>
    <property type="evidence" value="ECO:0007669"/>
    <property type="project" value="InterPro"/>
</dbReference>
<feature type="domain" description="Clathrin/coatomer adaptor adaptin-like N-terminal" evidence="5">
    <location>
        <begin position="3"/>
        <end position="100"/>
    </location>
</feature>
<dbReference type="InterPro" id="IPR011989">
    <property type="entry name" value="ARM-like"/>
</dbReference>
<proteinExistence type="predicted"/>
<dbReference type="GO" id="GO:0006886">
    <property type="term" value="P:intracellular protein transport"/>
    <property type="evidence" value="ECO:0007669"/>
    <property type="project" value="InterPro"/>
</dbReference>
<dbReference type="Gene3D" id="1.25.10.10">
    <property type="entry name" value="Leucine-rich Repeat Variant"/>
    <property type="match status" value="1"/>
</dbReference>
<dbReference type="GO" id="GO:0012505">
    <property type="term" value="C:endomembrane system"/>
    <property type="evidence" value="ECO:0007669"/>
    <property type="project" value="UniProtKB-SubCell"/>
</dbReference>
<comment type="subcellular location">
    <subcellularLocation>
        <location evidence="1">Endomembrane system</location>
    </subcellularLocation>
</comment>
<reference evidence="6" key="2">
    <citation type="submission" date="2014-07" db="EMBL/GenBank/DDBJ databases">
        <authorList>
            <person name="Hull J."/>
        </authorList>
    </citation>
    <scope>NUCLEOTIDE SEQUENCE</scope>
</reference>